<evidence type="ECO:0000313" key="4">
    <source>
        <dbReference type="EMBL" id="GMN22821.1"/>
    </source>
</evidence>
<name>A0AA87ZDR9_FICCA</name>
<evidence type="ECO:0000313" key="5">
    <source>
        <dbReference type="EMBL" id="GMN22830.1"/>
    </source>
</evidence>
<evidence type="ECO:0000256" key="1">
    <source>
        <dbReference type="SAM" id="MobiDB-lite"/>
    </source>
</evidence>
<evidence type="ECO:0000313" key="6">
    <source>
        <dbReference type="Proteomes" id="UP001187192"/>
    </source>
</evidence>
<feature type="region of interest" description="Disordered" evidence="1">
    <location>
        <begin position="1"/>
        <end position="54"/>
    </location>
</feature>
<comment type="caution">
    <text evidence="4">The sequence shown here is derived from an EMBL/GenBank/DDBJ whole genome shotgun (WGS) entry which is preliminary data.</text>
</comment>
<feature type="compositionally biased region" description="Polar residues" evidence="1">
    <location>
        <begin position="1"/>
        <end position="25"/>
    </location>
</feature>
<accession>A0AA87ZDR9</accession>
<evidence type="ECO:0000313" key="3">
    <source>
        <dbReference type="EMBL" id="GMN22805.1"/>
    </source>
</evidence>
<feature type="compositionally biased region" description="Polar residues" evidence="1">
    <location>
        <begin position="36"/>
        <end position="52"/>
    </location>
</feature>
<dbReference type="EMBL" id="BTGU01007988">
    <property type="protein sequence ID" value="GMN22805.1"/>
    <property type="molecule type" value="Genomic_DNA"/>
</dbReference>
<evidence type="ECO:0000313" key="2">
    <source>
        <dbReference type="EMBL" id="GMN22793.1"/>
    </source>
</evidence>
<protein>
    <submittedName>
        <fullName evidence="4">Uncharacterized protein</fullName>
    </submittedName>
</protein>
<dbReference type="AlphaFoldDB" id="A0AA87ZDR9"/>
<dbReference type="EMBL" id="BTGU01007991">
    <property type="protein sequence ID" value="GMN22830.1"/>
    <property type="molecule type" value="Genomic_DNA"/>
</dbReference>
<dbReference type="EMBL" id="BTGU01007990">
    <property type="protein sequence ID" value="GMN22821.1"/>
    <property type="molecule type" value="Genomic_DNA"/>
</dbReference>
<gene>
    <name evidence="2" type="ORF">TIFTF001_050230</name>
    <name evidence="3" type="ORF">TIFTF001_050231</name>
    <name evidence="4" type="ORF">TIFTF001_050233</name>
    <name evidence="5" type="ORF">TIFTF001_050234</name>
</gene>
<keyword evidence="6" id="KW-1185">Reference proteome</keyword>
<organism evidence="4 6">
    <name type="scientific">Ficus carica</name>
    <name type="common">Common fig</name>
    <dbReference type="NCBI Taxonomy" id="3494"/>
    <lineage>
        <taxon>Eukaryota</taxon>
        <taxon>Viridiplantae</taxon>
        <taxon>Streptophyta</taxon>
        <taxon>Embryophyta</taxon>
        <taxon>Tracheophyta</taxon>
        <taxon>Spermatophyta</taxon>
        <taxon>Magnoliopsida</taxon>
        <taxon>eudicotyledons</taxon>
        <taxon>Gunneridae</taxon>
        <taxon>Pentapetalae</taxon>
        <taxon>rosids</taxon>
        <taxon>fabids</taxon>
        <taxon>Rosales</taxon>
        <taxon>Moraceae</taxon>
        <taxon>Ficeae</taxon>
        <taxon>Ficus</taxon>
    </lineage>
</organism>
<proteinExistence type="predicted"/>
<reference evidence="4" key="1">
    <citation type="submission" date="2023-07" db="EMBL/GenBank/DDBJ databases">
        <title>draft genome sequence of fig (Ficus carica).</title>
        <authorList>
            <person name="Takahashi T."/>
            <person name="Nishimura K."/>
        </authorList>
    </citation>
    <scope>NUCLEOTIDE SEQUENCE</scope>
</reference>
<dbReference type="EMBL" id="BTGU01007987">
    <property type="protein sequence ID" value="GMN22793.1"/>
    <property type="molecule type" value="Genomic_DNA"/>
</dbReference>
<sequence>MQYNTQESQGNFKSVDTNDVLTQALSKPEHPGGTRGQSKFVKQSQYSNLKQSSNRDTEVLSMGCEIEELKDLVRGLCVKKDAEPSFYQENMPTIDQHNSFNASYTLQEK</sequence>
<dbReference type="Proteomes" id="UP001187192">
    <property type="component" value="Unassembled WGS sequence"/>
</dbReference>